<feature type="region of interest" description="Disordered" evidence="1">
    <location>
        <begin position="1"/>
        <end position="31"/>
    </location>
</feature>
<keyword evidence="2" id="KW-1133">Transmembrane helix</keyword>
<name>A0A938YD64_9ACTN</name>
<feature type="transmembrane region" description="Helical" evidence="2">
    <location>
        <begin position="184"/>
        <end position="206"/>
    </location>
</feature>
<keyword evidence="4" id="KW-1185">Reference proteome</keyword>
<evidence type="ECO:0000256" key="2">
    <source>
        <dbReference type="SAM" id="Phobius"/>
    </source>
</evidence>
<dbReference type="RefSeq" id="WP_205259239.1">
    <property type="nucleotide sequence ID" value="NZ_JAERWK010000005.1"/>
</dbReference>
<evidence type="ECO:0000313" key="3">
    <source>
        <dbReference type="EMBL" id="MBM9466282.1"/>
    </source>
</evidence>
<dbReference type="AlphaFoldDB" id="A0A938YD64"/>
<feature type="transmembrane region" description="Helical" evidence="2">
    <location>
        <begin position="41"/>
        <end position="64"/>
    </location>
</feature>
<gene>
    <name evidence="3" type="ORF">JL106_03180</name>
</gene>
<proteinExistence type="predicted"/>
<comment type="caution">
    <text evidence="3">The sequence shown here is derived from an EMBL/GenBank/DDBJ whole genome shotgun (WGS) entry which is preliminary data.</text>
</comment>
<organism evidence="3 4">
    <name type="scientific">Nakamurella leprariae</name>
    <dbReference type="NCBI Taxonomy" id="2803911"/>
    <lineage>
        <taxon>Bacteria</taxon>
        <taxon>Bacillati</taxon>
        <taxon>Actinomycetota</taxon>
        <taxon>Actinomycetes</taxon>
        <taxon>Nakamurellales</taxon>
        <taxon>Nakamurellaceae</taxon>
        <taxon>Nakamurella</taxon>
    </lineage>
</organism>
<feature type="transmembrane region" description="Helical" evidence="2">
    <location>
        <begin position="161"/>
        <end position="178"/>
    </location>
</feature>
<dbReference type="EMBL" id="JAERWK010000005">
    <property type="protein sequence ID" value="MBM9466282.1"/>
    <property type="molecule type" value="Genomic_DNA"/>
</dbReference>
<reference evidence="3" key="1">
    <citation type="submission" date="2021-01" db="EMBL/GenBank/DDBJ databases">
        <title>YIM 132084 draft genome.</title>
        <authorList>
            <person name="An D."/>
        </authorList>
    </citation>
    <scope>NUCLEOTIDE SEQUENCE</scope>
    <source>
        <strain evidence="3">YIM 132084</strain>
    </source>
</reference>
<keyword evidence="2" id="KW-0812">Transmembrane</keyword>
<dbReference type="Proteomes" id="UP000663792">
    <property type="component" value="Unassembled WGS sequence"/>
</dbReference>
<feature type="transmembrane region" description="Helical" evidence="2">
    <location>
        <begin position="132"/>
        <end position="152"/>
    </location>
</feature>
<evidence type="ECO:0000313" key="4">
    <source>
        <dbReference type="Proteomes" id="UP000663792"/>
    </source>
</evidence>
<accession>A0A938YD64</accession>
<sequence>MSAASGEPTRRPGFFDSFRAAMTPPPLPDDDGKPLARPWTVLLSVVLAIVAGLALLFVGVASVATVDTGAREAATWVDDRLAECQDRVGGRGEAVVVPENPNQEQQAWVDFCRDQQPWGDEDYSNYKTTNTILGISFGVFGLLSIVGAVLMLREKIVGRRMVIAAAVVLVASTLLLGLQSLPLLVATLFLFASVALTLIGPGSRYFQVLRRRARS</sequence>
<protein>
    <submittedName>
        <fullName evidence="3">Uncharacterized protein</fullName>
    </submittedName>
</protein>
<keyword evidence="2" id="KW-0472">Membrane</keyword>
<evidence type="ECO:0000256" key="1">
    <source>
        <dbReference type="SAM" id="MobiDB-lite"/>
    </source>
</evidence>